<dbReference type="Pfam" id="PF13646">
    <property type="entry name" value="HEAT_2"/>
    <property type="match status" value="1"/>
</dbReference>
<accession>A0AA42BIS4</accession>
<dbReference type="InterPro" id="IPR011989">
    <property type="entry name" value="ARM-like"/>
</dbReference>
<reference evidence="2" key="1">
    <citation type="journal article" date="2023" name="Front. Microbiol.">
        <title>Ralstonia chuxiongensis sp. nov., Ralstonia mojiangensis sp. nov., and Ralstonia soli sp. nov., isolated from tobacco fields, are three novel species in the family Burkholderiaceae.</title>
        <authorList>
            <person name="Lu C.H."/>
            <person name="Zhang Y.Y."/>
            <person name="Jiang N."/>
            <person name="Chen W."/>
            <person name="Shao X."/>
            <person name="Zhao Z.M."/>
            <person name="Lu W.L."/>
            <person name="Hu X."/>
            <person name="Xi Y.X."/>
            <person name="Zou S.Y."/>
            <person name="Wei Q.J."/>
            <person name="Lin Z.L."/>
            <person name="Gong L."/>
            <person name="Gai X.T."/>
            <person name="Zhang L.Q."/>
            <person name="Li J.Y."/>
            <person name="Jin Y."/>
            <person name="Xia Z.Y."/>
        </authorList>
    </citation>
    <scope>NUCLEOTIDE SEQUENCE [LARGE SCALE GENOMIC DNA]</scope>
    <source>
        <strain evidence="2">21YRMH01-3</strain>
    </source>
</reference>
<dbReference type="AlphaFoldDB" id="A0AA42BIS4"/>
<keyword evidence="2" id="KW-1185">Reference proteome</keyword>
<evidence type="ECO:0000313" key="2">
    <source>
        <dbReference type="Proteomes" id="UP001162793"/>
    </source>
</evidence>
<name>A0AA42BIS4_9RALS</name>
<proteinExistence type="predicted"/>
<evidence type="ECO:0000313" key="1">
    <source>
        <dbReference type="EMBL" id="MCP1174495.1"/>
    </source>
</evidence>
<dbReference type="RefSeq" id="WP_253539966.1">
    <property type="nucleotide sequence ID" value="NZ_JAMYWC010000005.1"/>
</dbReference>
<organism evidence="1 2">
    <name type="scientific">Ralstonia chuxiongensis</name>
    <dbReference type="NCBI Taxonomy" id="2957504"/>
    <lineage>
        <taxon>Bacteria</taxon>
        <taxon>Pseudomonadati</taxon>
        <taxon>Pseudomonadota</taxon>
        <taxon>Betaproteobacteria</taxon>
        <taxon>Burkholderiales</taxon>
        <taxon>Burkholderiaceae</taxon>
        <taxon>Ralstonia</taxon>
    </lineage>
</organism>
<dbReference type="SUPFAM" id="SSF48371">
    <property type="entry name" value="ARM repeat"/>
    <property type="match status" value="1"/>
</dbReference>
<gene>
    <name evidence="1" type="ORF">NKG59_19205</name>
</gene>
<dbReference type="InterPro" id="IPR016024">
    <property type="entry name" value="ARM-type_fold"/>
</dbReference>
<dbReference type="Gene3D" id="1.25.10.10">
    <property type="entry name" value="Leucine-rich Repeat Variant"/>
    <property type="match status" value="1"/>
</dbReference>
<dbReference type="Proteomes" id="UP001162793">
    <property type="component" value="Unassembled WGS sequence"/>
</dbReference>
<protein>
    <submittedName>
        <fullName evidence="1">HEAT repeat domain-containing protein</fullName>
    </submittedName>
</protein>
<comment type="caution">
    <text evidence="1">The sequence shown here is derived from an EMBL/GenBank/DDBJ whole genome shotgun (WGS) entry which is preliminary data.</text>
</comment>
<dbReference type="EMBL" id="JAMYWC010000005">
    <property type="protein sequence ID" value="MCP1174495.1"/>
    <property type="molecule type" value="Genomic_DNA"/>
</dbReference>
<sequence>MATNQEALDALIDTLHNGSHVVERVGAAEGLGIIGGEHVRAVLIKAMADASHSEVRAAAAKALGQATLRE</sequence>